<dbReference type="GO" id="GO:0071949">
    <property type="term" value="F:FAD binding"/>
    <property type="evidence" value="ECO:0007669"/>
    <property type="project" value="InterPro"/>
</dbReference>
<evidence type="ECO:0000256" key="3">
    <source>
        <dbReference type="ARBA" id="ARBA00022827"/>
    </source>
</evidence>
<dbReference type="AlphaFoldDB" id="A0A6A6QMQ6"/>
<dbReference type="Gene3D" id="3.50.50.60">
    <property type="entry name" value="FAD/NAD(P)-binding domain"/>
    <property type="match status" value="1"/>
</dbReference>
<name>A0A6A6QMQ6_9PEZI</name>
<keyword evidence="4" id="KW-0560">Oxidoreductase</keyword>
<evidence type="ECO:0000313" key="7">
    <source>
        <dbReference type="EMBL" id="KAF2493399.1"/>
    </source>
</evidence>
<evidence type="ECO:0000256" key="4">
    <source>
        <dbReference type="ARBA" id="ARBA00023002"/>
    </source>
</evidence>
<dbReference type="PANTHER" id="PTHR47178">
    <property type="entry name" value="MONOOXYGENASE, FAD-BINDING"/>
    <property type="match status" value="1"/>
</dbReference>
<proteinExistence type="predicted"/>
<dbReference type="PANTHER" id="PTHR47178:SF2">
    <property type="entry name" value="FAD-BINDING DOMAIN-CONTAINING PROTEIN"/>
    <property type="match status" value="1"/>
</dbReference>
<evidence type="ECO:0000256" key="2">
    <source>
        <dbReference type="ARBA" id="ARBA00022630"/>
    </source>
</evidence>
<dbReference type="Proteomes" id="UP000799750">
    <property type="component" value="Unassembled WGS sequence"/>
</dbReference>
<sequence>MGNMNGHTSTEAQLKVLIIGAGPAGCAIAHGLKKNDISFSIFDRAKSVEATRHWAFTVGWSRPFLCDLLPEELANRLTECQVDPAIDCQSIGKDEIVIYNGVTKKDEFKFPVPGGKEINMRKIRTMCAENLDIQYNKKLSDVEYHDHGVTAHFDDGTSEAGSILIGVDGASSQVRRCLLGRAAQAEVLPFVLMNFNAKYTAEQALFIKERLHPLVDIAINPSGHYIRLNVLDMDDRDRPETWSFQILSTWAPKCVEDYDNETDRLKRLKEHFRRDNWAEPYRSAVEWAPDDTEVLRDQLKIWKTVPWDNHGGRATLAGDAAHAMTFHRGQGANNAFGDAYGFVLAMKKVKSGEKTLKEAVDEYDSNVQERGAKEVQISKSQTFFTHDWAAFKNSPVISMGTKPVAAFELPESAKAAQA</sequence>
<dbReference type="GO" id="GO:0004497">
    <property type="term" value="F:monooxygenase activity"/>
    <property type="evidence" value="ECO:0007669"/>
    <property type="project" value="UniProtKB-KW"/>
</dbReference>
<evidence type="ECO:0000256" key="1">
    <source>
        <dbReference type="ARBA" id="ARBA00001974"/>
    </source>
</evidence>
<dbReference type="PRINTS" id="PR00420">
    <property type="entry name" value="RNGMNOXGNASE"/>
</dbReference>
<gene>
    <name evidence="7" type="ORF">BU16DRAFT_563563</name>
</gene>
<dbReference type="Pfam" id="PF01494">
    <property type="entry name" value="FAD_binding_3"/>
    <property type="match status" value="1"/>
</dbReference>
<dbReference type="InterPro" id="IPR002938">
    <property type="entry name" value="FAD-bd"/>
</dbReference>
<dbReference type="OrthoDB" id="47494at2759"/>
<dbReference type="EMBL" id="MU004192">
    <property type="protein sequence ID" value="KAF2493399.1"/>
    <property type="molecule type" value="Genomic_DNA"/>
</dbReference>
<evidence type="ECO:0000256" key="5">
    <source>
        <dbReference type="ARBA" id="ARBA00023033"/>
    </source>
</evidence>
<keyword evidence="3" id="KW-0274">FAD</keyword>
<reference evidence="7" key="1">
    <citation type="journal article" date="2020" name="Stud. Mycol.">
        <title>101 Dothideomycetes genomes: a test case for predicting lifestyles and emergence of pathogens.</title>
        <authorList>
            <person name="Haridas S."/>
            <person name="Albert R."/>
            <person name="Binder M."/>
            <person name="Bloem J."/>
            <person name="Labutti K."/>
            <person name="Salamov A."/>
            <person name="Andreopoulos B."/>
            <person name="Baker S."/>
            <person name="Barry K."/>
            <person name="Bills G."/>
            <person name="Bluhm B."/>
            <person name="Cannon C."/>
            <person name="Castanera R."/>
            <person name="Culley D."/>
            <person name="Daum C."/>
            <person name="Ezra D."/>
            <person name="Gonzalez J."/>
            <person name="Henrissat B."/>
            <person name="Kuo A."/>
            <person name="Liang C."/>
            <person name="Lipzen A."/>
            <person name="Lutzoni F."/>
            <person name="Magnuson J."/>
            <person name="Mondo S."/>
            <person name="Nolan M."/>
            <person name="Ohm R."/>
            <person name="Pangilinan J."/>
            <person name="Park H.-J."/>
            <person name="Ramirez L."/>
            <person name="Alfaro M."/>
            <person name="Sun H."/>
            <person name="Tritt A."/>
            <person name="Yoshinaga Y."/>
            <person name="Zwiers L.-H."/>
            <person name="Turgeon B."/>
            <person name="Goodwin S."/>
            <person name="Spatafora J."/>
            <person name="Crous P."/>
            <person name="Grigoriev I."/>
        </authorList>
    </citation>
    <scope>NUCLEOTIDE SEQUENCE</scope>
    <source>
        <strain evidence="7">CBS 269.34</strain>
    </source>
</reference>
<keyword evidence="8" id="KW-1185">Reference proteome</keyword>
<protein>
    <submittedName>
        <fullName evidence="7">FAD/NAD(P)-binding domain-containing protein</fullName>
    </submittedName>
</protein>
<keyword evidence="2" id="KW-0285">Flavoprotein</keyword>
<dbReference type="InterPro" id="IPR036188">
    <property type="entry name" value="FAD/NAD-bd_sf"/>
</dbReference>
<comment type="cofactor">
    <cofactor evidence="1">
        <name>FAD</name>
        <dbReference type="ChEBI" id="CHEBI:57692"/>
    </cofactor>
</comment>
<keyword evidence="5" id="KW-0503">Monooxygenase</keyword>
<accession>A0A6A6QMQ6</accession>
<dbReference type="SUPFAM" id="SSF51905">
    <property type="entry name" value="FAD/NAD(P)-binding domain"/>
    <property type="match status" value="1"/>
</dbReference>
<organism evidence="7 8">
    <name type="scientific">Lophium mytilinum</name>
    <dbReference type="NCBI Taxonomy" id="390894"/>
    <lineage>
        <taxon>Eukaryota</taxon>
        <taxon>Fungi</taxon>
        <taxon>Dikarya</taxon>
        <taxon>Ascomycota</taxon>
        <taxon>Pezizomycotina</taxon>
        <taxon>Dothideomycetes</taxon>
        <taxon>Pleosporomycetidae</taxon>
        <taxon>Mytilinidiales</taxon>
        <taxon>Mytilinidiaceae</taxon>
        <taxon>Lophium</taxon>
    </lineage>
</organism>
<feature type="domain" description="FAD-binding" evidence="6">
    <location>
        <begin position="130"/>
        <end position="376"/>
    </location>
</feature>
<evidence type="ECO:0000313" key="8">
    <source>
        <dbReference type="Proteomes" id="UP000799750"/>
    </source>
</evidence>
<evidence type="ECO:0000259" key="6">
    <source>
        <dbReference type="Pfam" id="PF01494"/>
    </source>
</evidence>